<keyword evidence="5 6" id="KW-0472">Membrane</keyword>
<keyword evidence="9" id="KW-1185">Reference proteome</keyword>
<dbReference type="PANTHER" id="PTHR43791:SF36">
    <property type="entry name" value="TRANSPORTER, PUTATIVE (AFU_ORTHOLOGUE AFUA_6G08340)-RELATED"/>
    <property type="match status" value="1"/>
</dbReference>
<evidence type="ECO:0000256" key="6">
    <source>
        <dbReference type="SAM" id="Phobius"/>
    </source>
</evidence>
<dbReference type="Pfam" id="PF07690">
    <property type="entry name" value="MFS_1"/>
    <property type="match status" value="1"/>
</dbReference>
<feature type="transmembrane region" description="Helical" evidence="6">
    <location>
        <begin position="415"/>
        <end position="437"/>
    </location>
</feature>
<evidence type="ECO:0000313" key="9">
    <source>
        <dbReference type="Proteomes" id="UP001178281"/>
    </source>
</evidence>
<feature type="transmembrane region" description="Helical" evidence="6">
    <location>
        <begin position="21"/>
        <end position="38"/>
    </location>
</feature>
<protein>
    <submittedName>
        <fullName evidence="8">MFS transporter</fullName>
    </submittedName>
</protein>
<dbReference type="GO" id="GO:0022857">
    <property type="term" value="F:transmembrane transporter activity"/>
    <property type="evidence" value="ECO:0007669"/>
    <property type="project" value="InterPro"/>
</dbReference>
<dbReference type="RefSeq" id="WP_220657057.1">
    <property type="nucleotide sequence ID" value="NZ_BAAAII010000008.1"/>
</dbReference>
<evidence type="ECO:0000256" key="2">
    <source>
        <dbReference type="ARBA" id="ARBA00022448"/>
    </source>
</evidence>
<evidence type="ECO:0000256" key="4">
    <source>
        <dbReference type="ARBA" id="ARBA00022989"/>
    </source>
</evidence>
<dbReference type="FunFam" id="1.20.1250.20:FF:000018">
    <property type="entry name" value="MFS transporter permease"/>
    <property type="match status" value="1"/>
</dbReference>
<dbReference type="PANTHER" id="PTHR43791">
    <property type="entry name" value="PERMEASE-RELATED"/>
    <property type="match status" value="1"/>
</dbReference>
<evidence type="ECO:0000313" key="8">
    <source>
        <dbReference type="EMBL" id="MDP0400055.1"/>
    </source>
</evidence>
<sequence length="447" mass="49037">MANEQVRAGSEELRRRTLRKVARRLIPFLAVLYFVNYLDRTNIGFAGPNGMNEDLGLTQAMFGLASGLFFIGYLLLEVPSNLALHRFGARRWIARILVTWGAVAAAMAFVPNHEWLYALRILLGIAEAGFFPGIILYLTFWFPQAERAKAVAYFMVAIPLSTVFGAPLSAFLIDRGHELLGGMAGWRFMFLVEGIPAMILGVVCWFYLTDRPKDARWLAPDEREWLRTEMEREEAQTASRFHVPLRTSLTKPRVWALAFVYFGIVYGLYAISFFLPTIIKGFQQRFAVKYSIYEVGLLTAVPWAFAAVFMVLWARHSDRTGERVWHVVIPMLLSAGAIPLTVMAGSPYLAMALVAVFACGIAGSLATFWTLPTAFLSGTAAAAGVALINSIGNSAGFFGPYITGFLADRTGTQNAGMWAIAAVMAAAAVLVLILGAVPKQDAGTPPA</sequence>
<dbReference type="AlphaFoldDB" id="A0AA90S9C8"/>
<dbReference type="Proteomes" id="UP001178281">
    <property type="component" value="Unassembled WGS sequence"/>
</dbReference>
<dbReference type="InterPro" id="IPR011701">
    <property type="entry name" value="MFS"/>
</dbReference>
<feature type="transmembrane region" description="Helical" evidence="6">
    <location>
        <begin position="150"/>
        <end position="173"/>
    </location>
</feature>
<dbReference type="CDD" id="cd17319">
    <property type="entry name" value="MFS_ExuT_GudP_like"/>
    <property type="match status" value="1"/>
</dbReference>
<dbReference type="EMBL" id="JAUTIX010000008">
    <property type="protein sequence ID" value="MDP0400055.1"/>
    <property type="molecule type" value="Genomic_DNA"/>
</dbReference>
<organism evidence="8 9">
    <name type="scientific">Tsukamurella strandjordii</name>
    <dbReference type="NCBI Taxonomy" id="147577"/>
    <lineage>
        <taxon>Bacteria</taxon>
        <taxon>Bacillati</taxon>
        <taxon>Actinomycetota</taxon>
        <taxon>Actinomycetes</taxon>
        <taxon>Mycobacteriales</taxon>
        <taxon>Tsukamurellaceae</taxon>
        <taxon>Tsukamurella</taxon>
    </lineage>
</organism>
<dbReference type="InterPro" id="IPR020846">
    <property type="entry name" value="MFS_dom"/>
</dbReference>
<dbReference type="InterPro" id="IPR036259">
    <property type="entry name" value="MFS_trans_sf"/>
</dbReference>
<proteinExistence type="predicted"/>
<feature type="transmembrane region" description="Helical" evidence="6">
    <location>
        <begin position="117"/>
        <end position="138"/>
    </location>
</feature>
<feature type="transmembrane region" description="Helical" evidence="6">
    <location>
        <begin position="185"/>
        <end position="208"/>
    </location>
</feature>
<accession>A0AA90S9C8</accession>
<feature type="transmembrane region" description="Helical" evidence="6">
    <location>
        <begin position="254"/>
        <end position="279"/>
    </location>
</feature>
<feature type="transmembrane region" description="Helical" evidence="6">
    <location>
        <begin position="58"/>
        <end position="76"/>
    </location>
</feature>
<gene>
    <name evidence="8" type="ORF">Q7X28_19230</name>
</gene>
<keyword evidence="4 6" id="KW-1133">Transmembrane helix</keyword>
<evidence type="ECO:0000256" key="5">
    <source>
        <dbReference type="ARBA" id="ARBA00023136"/>
    </source>
</evidence>
<feature type="domain" description="Major facilitator superfamily (MFS) profile" evidence="7">
    <location>
        <begin position="25"/>
        <end position="439"/>
    </location>
</feature>
<evidence type="ECO:0000259" key="7">
    <source>
        <dbReference type="PROSITE" id="PS50850"/>
    </source>
</evidence>
<feature type="transmembrane region" description="Helical" evidence="6">
    <location>
        <begin position="348"/>
        <end position="369"/>
    </location>
</feature>
<feature type="transmembrane region" description="Helical" evidence="6">
    <location>
        <begin position="381"/>
        <end position="403"/>
    </location>
</feature>
<keyword evidence="2" id="KW-0813">Transport</keyword>
<feature type="transmembrane region" description="Helical" evidence="6">
    <location>
        <begin position="291"/>
        <end position="312"/>
    </location>
</feature>
<evidence type="ECO:0000256" key="3">
    <source>
        <dbReference type="ARBA" id="ARBA00022692"/>
    </source>
</evidence>
<dbReference type="Gene3D" id="1.20.1250.20">
    <property type="entry name" value="MFS general substrate transporter like domains"/>
    <property type="match status" value="2"/>
</dbReference>
<dbReference type="GO" id="GO:0005886">
    <property type="term" value="C:plasma membrane"/>
    <property type="evidence" value="ECO:0007669"/>
    <property type="project" value="UniProtKB-SubCell"/>
</dbReference>
<dbReference type="PROSITE" id="PS50850">
    <property type="entry name" value="MFS"/>
    <property type="match status" value="1"/>
</dbReference>
<reference evidence="8" key="1">
    <citation type="submission" date="2023-08" db="EMBL/GenBank/DDBJ databases">
        <title>The draft genome of Tsukamurella strandjordii strain 050030.</title>
        <authorList>
            <person name="Zhao F."/>
            <person name="Feng Y."/>
            <person name="Zong Z."/>
        </authorList>
    </citation>
    <scope>NUCLEOTIDE SEQUENCE</scope>
    <source>
        <strain evidence="8">050030</strain>
    </source>
</reference>
<dbReference type="SUPFAM" id="SSF103473">
    <property type="entry name" value="MFS general substrate transporter"/>
    <property type="match status" value="1"/>
</dbReference>
<comment type="caution">
    <text evidence="8">The sequence shown here is derived from an EMBL/GenBank/DDBJ whole genome shotgun (WGS) entry which is preliminary data.</text>
</comment>
<comment type="subcellular location">
    <subcellularLocation>
        <location evidence="1">Cell membrane</location>
        <topology evidence="1">Multi-pass membrane protein</topology>
    </subcellularLocation>
</comment>
<name>A0AA90S9C8_9ACTN</name>
<keyword evidence="3 6" id="KW-0812">Transmembrane</keyword>
<feature type="transmembrane region" description="Helical" evidence="6">
    <location>
        <begin position="92"/>
        <end position="111"/>
    </location>
</feature>
<feature type="transmembrane region" description="Helical" evidence="6">
    <location>
        <begin position="324"/>
        <end position="342"/>
    </location>
</feature>
<evidence type="ECO:0000256" key="1">
    <source>
        <dbReference type="ARBA" id="ARBA00004651"/>
    </source>
</evidence>